<proteinExistence type="predicted"/>
<sequence>MKKLLLAALLLVSMGSGAQEQDKRGQALLDQMVAALGGDAWLHLVYSEEVGRVASFEHGRPTGSNVLFYEYRREPGMVRIEYSRTRDILPGSVKDVVILWNATNGYEITYKGKKPLLEKDVAEYNRNRAHSIRTVVTEWMKRPGVVIVPEGTAMVERRIVDKFTILSPDNDAVTLFTDQTTHLPLRRTYEWRNPIFKDHDEEVEEYEDYHTYEGIPTPLSVTRYHNGDMSAQRFITKVTYNKETPLSMFDIEQVRKK</sequence>
<keyword evidence="1" id="KW-0732">Signal</keyword>
<dbReference type="AlphaFoldDB" id="A0A1I6L131"/>
<keyword evidence="3" id="KW-1185">Reference proteome</keyword>
<evidence type="ECO:0000256" key="1">
    <source>
        <dbReference type="SAM" id="SignalP"/>
    </source>
</evidence>
<feature type="chain" id="PRO_5011785615" description="Outer membrane lipoprotein-sorting protein" evidence="1">
    <location>
        <begin position="19"/>
        <end position="257"/>
    </location>
</feature>
<dbReference type="Proteomes" id="UP000199024">
    <property type="component" value="Unassembled WGS sequence"/>
</dbReference>
<dbReference type="EMBL" id="FOZL01000001">
    <property type="protein sequence ID" value="SFR97179.1"/>
    <property type="molecule type" value="Genomic_DNA"/>
</dbReference>
<gene>
    <name evidence="2" type="ORF">SAMN05421771_0099</name>
</gene>
<name>A0A1I6L131_9BACT</name>
<dbReference type="RefSeq" id="WP_089835618.1">
    <property type="nucleotide sequence ID" value="NZ_FOZL01000001.1"/>
</dbReference>
<evidence type="ECO:0008006" key="4">
    <source>
        <dbReference type="Google" id="ProtNLM"/>
    </source>
</evidence>
<dbReference type="STRING" id="474950.SAMN05421771_0099"/>
<protein>
    <recommendedName>
        <fullName evidence="4">Outer membrane lipoprotein-sorting protein</fullName>
    </recommendedName>
</protein>
<evidence type="ECO:0000313" key="3">
    <source>
        <dbReference type="Proteomes" id="UP000199024"/>
    </source>
</evidence>
<accession>A0A1I6L131</accession>
<organism evidence="2 3">
    <name type="scientific">Granulicella pectinivorans</name>
    <dbReference type="NCBI Taxonomy" id="474950"/>
    <lineage>
        <taxon>Bacteria</taxon>
        <taxon>Pseudomonadati</taxon>
        <taxon>Acidobacteriota</taxon>
        <taxon>Terriglobia</taxon>
        <taxon>Terriglobales</taxon>
        <taxon>Acidobacteriaceae</taxon>
        <taxon>Granulicella</taxon>
    </lineage>
</organism>
<feature type="signal peptide" evidence="1">
    <location>
        <begin position="1"/>
        <end position="18"/>
    </location>
</feature>
<dbReference type="OrthoDB" id="117392at2"/>
<reference evidence="2 3" key="1">
    <citation type="submission" date="2016-10" db="EMBL/GenBank/DDBJ databases">
        <authorList>
            <person name="de Groot N.N."/>
        </authorList>
    </citation>
    <scope>NUCLEOTIDE SEQUENCE [LARGE SCALE GENOMIC DNA]</scope>
    <source>
        <strain evidence="2 3">DSM 21001</strain>
    </source>
</reference>
<evidence type="ECO:0000313" key="2">
    <source>
        <dbReference type="EMBL" id="SFR97179.1"/>
    </source>
</evidence>